<proteinExistence type="inferred from homology"/>
<feature type="transmembrane region" description="Helical" evidence="6">
    <location>
        <begin position="428"/>
        <end position="448"/>
    </location>
</feature>
<dbReference type="GO" id="GO:0016020">
    <property type="term" value="C:membrane"/>
    <property type="evidence" value="ECO:0007669"/>
    <property type="project" value="UniProtKB-SubCell"/>
</dbReference>
<sequence length="741" mass="81112">MAASNLFPVIGAIVADSFLGSFSVAAISACISLLGIILLTLTTILDPLRPHPCDNGSSLCTPPSTVQYAVLYTGLALACIGSGGTRFTLATMGANQFDKPKDQGIFFDWYFFTFYLASAVSNTVIVYIEDNVSWRLGFGLSAITNFIALALFLFGNRFYLHDKPQGSPFTGLVRVIVATIRKWKAKLSSNIEDYYFGHDGIAGIAPTTKKSFRFLNRAALKTEGDIGSDGLIAKPWRICTIQQQLNSKSPATPKMGYTPPMKRHKCQILSANVVVGSPFPSSLSIVATKIGNIVSGSTNLLPVLAAIIADSLLGCFSVIWISSSFSLLGILLLALTATLKSLRPQTCENGSSLCPMPSKIQFLVLYLGIVLASIGLGGTRFTIAAMGANQFDKAKDQASFFNWYVIILYASAVLGATVIVYIEDSFSWALGFSICVVVTLIGLAIFLLGNRYYRHVKPEGSPFTSLARVIVTAIRKRKIPISSRSEDYYSEHAGKVEKVASVPTKSFRFLNRAALKAEGDTNSDSSIAKPWRLCSVQQVEDLKSLMRIFPILSSGIFLSTPIGVLNELDTISLTLIDRILYPIWQKLSHRSPMPLQRIALGHVFNALGMVVAALVESKRLKITQTHHLIDDSKSNIPMSVLWLVPQLAVVGIGEAFHYPGQVTLYYQEFPTSLRSTSTAMYSMIMGIAYYMSNAVIALTQRTTGWLPDNINNGRLDKVYWMLLVVGVINFGYYLICAKFYR</sequence>
<feature type="transmembrane region" description="Helical" evidence="6">
    <location>
        <begin position="636"/>
        <end position="658"/>
    </location>
</feature>
<evidence type="ECO:0000256" key="3">
    <source>
        <dbReference type="ARBA" id="ARBA00022692"/>
    </source>
</evidence>
<dbReference type="InterPro" id="IPR000109">
    <property type="entry name" value="POT_fam"/>
</dbReference>
<dbReference type="Gene3D" id="1.20.1250.20">
    <property type="entry name" value="MFS general substrate transporter like domains"/>
    <property type="match status" value="2"/>
</dbReference>
<reference evidence="7" key="1">
    <citation type="submission" date="2018-02" db="EMBL/GenBank/DDBJ databases">
        <authorList>
            <person name="Cohen D.B."/>
            <person name="Kent A.D."/>
        </authorList>
    </citation>
    <scope>NUCLEOTIDE SEQUENCE</scope>
</reference>
<name>A0A2N9H501_FAGSY</name>
<dbReference type="PANTHER" id="PTHR11654">
    <property type="entry name" value="OLIGOPEPTIDE TRANSPORTER-RELATED"/>
    <property type="match status" value="1"/>
</dbReference>
<organism evidence="7">
    <name type="scientific">Fagus sylvatica</name>
    <name type="common">Beechnut</name>
    <dbReference type="NCBI Taxonomy" id="28930"/>
    <lineage>
        <taxon>Eukaryota</taxon>
        <taxon>Viridiplantae</taxon>
        <taxon>Streptophyta</taxon>
        <taxon>Embryophyta</taxon>
        <taxon>Tracheophyta</taxon>
        <taxon>Spermatophyta</taxon>
        <taxon>Magnoliopsida</taxon>
        <taxon>eudicotyledons</taxon>
        <taxon>Gunneridae</taxon>
        <taxon>Pentapetalae</taxon>
        <taxon>rosids</taxon>
        <taxon>fabids</taxon>
        <taxon>Fagales</taxon>
        <taxon>Fagaceae</taxon>
        <taxon>Fagus</taxon>
    </lineage>
</organism>
<feature type="transmembrane region" description="Helical" evidence="6">
    <location>
        <begin position="400"/>
        <end position="422"/>
    </location>
</feature>
<keyword evidence="3 6" id="KW-0812">Transmembrane</keyword>
<feature type="transmembrane region" description="Helical" evidence="6">
    <location>
        <begin position="598"/>
        <end position="615"/>
    </location>
</feature>
<dbReference type="SUPFAM" id="SSF103473">
    <property type="entry name" value="MFS general substrate transporter"/>
    <property type="match status" value="2"/>
</dbReference>
<protein>
    <submittedName>
        <fullName evidence="7">Uncharacterized protein</fullName>
    </submittedName>
</protein>
<dbReference type="EMBL" id="OIVN01002821">
    <property type="protein sequence ID" value="SPD06699.1"/>
    <property type="molecule type" value="Genomic_DNA"/>
</dbReference>
<feature type="transmembrane region" description="Helical" evidence="6">
    <location>
        <begin position="12"/>
        <end position="45"/>
    </location>
</feature>
<feature type="transmembrane region" description="Helical" evidence="6">
    <location>
        <begin position="134"/>
        <end position="154"/>
    </location>
</feature>
<dbReference type="Pfam" id="PF00854">
    <property type="entry name" value="PTR2"/>
    <property type="match status" value="3"/>
</dbReference>
<dbReference type="InterPro" id="IPR036259">
    <property type="entry name" value="MFS_trans_sf"/>
</dbReference>
<evidence type="ECO:0000256" key="6">
    <source>
        <dbReference type="SAM" id="Phobius"/>
    </source>
</evidence>
<gene>
    <name evidence="7" type="ORF">FSB_LOCUS34581</name>
</gene>
<feature type="transmembrane region" description="Helical" evidence="6">
    <location>
        <begin position="545"/>
        <end position="565"/>
    </location>
</feature>
<feature type="transmembrane region" description="Helical" evidence="6">
    <location>
        <begin position="65"/>
        <end position="89"/>
    </location>
</feature>
<keyword evidence="5 6" id="KW-0472">Membrane</keyword>
<evidence type="ECO:0000256" key="2">
    <source>
        <dbReference type="ARBA" id="ARBA00005982"/>
    </source>
</evidence>
<evidence type="ECO:0000256" key="1">
    <source>
        <dbReference type="ARBA" id="ARBA00004141"/>
    </source>
</evidence>
<evidence type="ECO:0000313" key="7">
    <source>
        <dbReference type="EMBL" id="SPD06699.1"/>
    </source>
</evidence>
<feature type="transmembrane region" description="Helical" evidence="6">
    <location>
        <begin position="678"/>
        <end position="698"/>
    </location>
</feature>
<dbReference type="AlphaFoldDB" id="A0A2N9H501"/>
<feature type="transmembrane region" description="Helical" evidence="6">
    <location>
        <begin position="363"/>
        <end position="388"/>
    </location>
</feature>
<keyword evidence="4 6" id="KW-1133">Transmembrane helix</keyword>
<dbReference type="GO" id="GO:0022857">
    <property type="term" value="F:transmembrane transporter activity"/>
    <property type="evidence" value="ECO:0007669"/>
    <property type="project" value="InterPro"/>
</dbReference>
<dbReference type="GO" id="GO:0006857">
    <property type="term" value="P:oligopeptide transport"/>
    <property type="evidence" value="ECO:0007669"/>
    <property type="project" value="InterPro"/>
</dbReference>
<dbReference type="InterPro" id="IPR018456">
    <property type="entry name" value="PTR2_symporter_CS"/>
</dbReference>
<evidence type="ECO:0000256" key="4">
    <source>
        <dbReference type="ARBA" id="ARBA00022989"/>
    </source>
</evidence>
<comment type="subcellular location">
    <subcellularLocation>
        <location evidence="1">Membrane</location>
        <topology evidence="1">Multi-pass membrane protein</topology>
    </subcellularLocation>
</comment>
<accession>A0A2N9H501</accession>
<comment type="similarity">
    <text evidence="2">Belongs to the major facilitator superfamily. Proton-dependent oligopeptide transporter (POT/PTR) (TC 2.A.17) family.</text>
</comment>
<dbReference type="PROSITE" id="PS01022">
    <property type="entry name" value="PTR2_1"/>
    <property type="match status" value="1"/>
</dbReference>
<evidence type="ECO:0000256" key="5">
    <source>
        <dbReference type="ARBA" id="ARBA00023136"/>
    </source>
</evidence>
<feature type="transmembrane region" description="Helical" evidence="6">
    <location>
        <begin position="718"/>
        <end position="740"/>
    </location>
</feature>
<feature type="transmembrane region" description="Helical" evidence="6">
    <location>
        <begin position="109"/>
        <end position="128"/>
    </location>
</feature>